<protein>
    <submittedName>
        <fullName evidence="2">Uncharacterized protein</fullName>
    </submittedName>
</protein>
<dbReference type="Proteomes" id="UP000257109">
    <property type="component" value="Unassembled WGS sequence"/>
</dbReference>
<name>A0A371E513_MUCPR</name>
<proteinExistence type="predicted"/>
<organism evidence="2 3">
    <name type="scientific">Mucuna pruriens</name>
    <name type="common">Velvet bean</name>
    <name type="synonym">Dolichos pruriens</name>
    <dbReference type="NCBI Taxonomy" id="157652"/>
    <lineage>
        <taxon>Eukaryota</taxon>
        <taxon>Viridiplantae</taxon>
        <taxon>Streptophyta</taxon>
        <taxon>Embryophyta</taxon>
        <taxon>Tracheophyta</taxon>
        <taxon>Spermatophyta</taxon>
        <taxon>Magnoliopsida</taxon>
        <taxon>eudicotyledons</taxon>
        <taxon>Gunneridae</taxon>
        <taxon>Pentapetalae</taxon>
        <taxon>rosids</taxon>
        <taxon>fabids</taxon>
        <taxon>Fabales</taxon>
        <taxon>Fabaceae</taxon>
        <taxon>Papilionoideae</taxon>
        <taxon>50 kb inversion clade</taxon>
        <taxon>NPAAA clade</taxon>
        <taxon>indigoferoid/millettioid clade</taxon>
        <taxon>Phaseoleae</taxon>
        <taxon>Mucuna</taxon>
    </lineage>
</organism>
<evidence type="ECO:0000313" key="2">
    <source>
        <dbReference type="EMBL" id="RDX61120.1"/>
    </source>
</evidence>
<feature type="compositionally biased region" description="Low complexity" evidence="1">
    <location>
        <begin position="1"/>
        <end position="19"/>
    </location>
</feature>
<evidence type="ECO:0000313" key="3">
    <source>
        <dbReference type="Proteomes" id="UP000257109"/>
    </source>
</evidence>
<evidence type="ECO:0000256" key="1">
    <source>
        <dbReference type="SAM" id="MobiDB-lite"/>
    </source>
</evidence>
<sequence length="69" mass="7255">MATFQRFSFSSSPSQPSSPLAVISPETFSDCAPNPITMTTTKALSGPSYLPVPLQAPDSASSLRPRLSP</sequence>
<keyword evidence="3" id="KW-1185">Reference proteome</keyword>
<feature type="region of interest" description="Disordered" evidence="1">
    <location>
        <begin position="1"/>
        <end position="21"/>
    </location>
</feature>
<dbReference type="AlphaFoldDB" id="A0A371E513"/>
<dbReference type="EMBL" id="QJKJ01016340">
    <property type="protein sequence ID" value="RDX61120.1"/>
    <property type="molecule type" value="Genomic_DNA"/>
</dbReference>
<accession>A0A371E513</accession>
<feature type="non-terminal residue" evidence="2">
    <location>
        <position position="1"/>
    </location>
</feature>
<comment type="caution">
    <text evidence="2">The sequence shown here is derived from an EMBL/GenBank/DDBJ whole genome shotgun (WGS) entry which is preliminary data.</text>
</comment>
<feature type="region of interest" description="Disordered" evidence="1">
    <location>
        <begin position="43"/>
        <end position="69"/>
    </location>
</feature>
<gene>
    <name evidence="2" type="ORF">CR513_60683</name>
</gene>
<reference evidence="2" key="1">
    <citation type="submission" date="2018-05" db="EMBL/GenBank/DDBJ databases">
        <title>Draft genome of Mucuna pruriens seed.</title>
        <authorList>
            <person name="Nnadi N.E."/>
            <person name="Vos R."/>
            <person name="Hasami M.H."/>
            <person name="Devisetty U.K."/>
            <person name="Aguiy J.C."/>
        </authorList>
    </citation>
    <scope>NUCLEOTIDE SEQUENCE [LARGE SCALE GENOMIC DNA]</scope>
    <source>
        <strain evidence="2">JCA_2017</strain>
    </source>
</reference>